<proteinExistence type="predicted"/>
<keyword evidence="1" id="KW-0732">Signal</keyword>
<dbReference type="PANTHER" id="PTHR33116:SF78">
    <property type="entry name" value="OS12G0587133 PROTEIN"/>
    <property type="match status" value="1"/>
</dbReference>
<sequence length="907" mass="103397">MEFLPSVSFAKLYWVFTLLITLLGVDPQGLSGGLAMLWKDGNEGSLLGFSHNHIDMRIVMEDGVLWRLTGLYGEPNRSRRENTWRLLKELAEDDTLPWWAAIFPASKLVNLGTSSSDHCPIFLEPVAQPRFSTFHRFRFENAWLREPMCYQIVQSCWEEITSGGIMNKLELCASTLDQWGKEITGNFKGRIKLCKDQLRLLKGNRDSASLQLYDEAKKELFEVLEQRETFWKQRAKHFWLKGGDKNSKFFHLSATKRKRHNQIIKLKDSQNNWVDWENGLSGLIYDYFSTLFTASNSNCHEVVASVSRVVPEAANLEFSRPVSEEEVKTAVFHMHPDKSPCPDGMTPTFYQKCWHIVKTDVIGLVQQFFTSGSFVNGCGDANVVLIPKKKSPQVMQDLRPIALCNVLYKVVTKVMTNRMKPFMDTIVSDSQSAFIPGRLISDNVMVSFEILHYLRRKRQDDSYLYCKATTQEAMRIQELLRKFELASGQRVNFAKSSIFFSSNTELAVRNQICSMLDMSIAEDGSFYLGLPSTISRNKTTVLGYLRDKVRNRLKTWEGRFLSKGGKEVLIKSVVQALPSYAMNVFLLPLEISRDIEQLITKFWWRSSKDDNKGIHWMAWDRLCKHKKGGGMGFRNFRISILLFLVNKLEGSMVWGRGCKLLASTVEHENSFKIQNRVAAADLCCNVATVCWAIWGARNELVWKRKSFNPIDIVAFANRYLDQWRCAQSSDMESSWPLLRARDVVERWTAPHGNSVKLNVDAAMFNNGEQYGIGLVVRNGSGLLIEGRTELFNGQVEPVLAEAIGIREALSWIKDSRWQDVYVETDCLNVVQAIHCSTEMISLFGLVIKDCKKMLANLNNVFVSFIKRSANVVAHSFARAAILYPDCSFSLESIPTELLPSLIAEVVI</sequence>
<dbReference type="SUPFAM" id="SSF53098">
    <property type="entry name" value="Ribonuclease H-like"/>
    <property type="match status" value="1"/>
</dbReference>
<dbReference type="PANTHER" id="PTHR33116">
    <property type="entry name" value="REVERSE TRANSCRIPTASE ZINC-BINDING DOMAIN-CONTAINING PROTEIN-RELATED-RELATED"/>
    <property type="match status" value="1"/>
</dbReference>
<reference evidence="4" key="2">
    <citation type="submission" date="2021-03" db="UniProtKB">
        <authorList>
            <consortium name="EnsemblPlants"/>
        </authorList>
    </citation>
    <scope>IDENTIFICATION</scope>
</reference>
<dbReference type="EnsemblPlants" id="evm.model.05.1756">
    <property type="protein sequence ID" value="cds.evm.model.05.1756"/>
    <property type="gene ID" value="evm.TU.05.1756"/>
</dbReference>
<feature type="domain" description="RNase H type-1" evidence="3">
    <location>
        <begin position="758"/>
        <end position="880"/>
    </location>
</feature>
<evidence type="ECO:0000259" key="3">
    <source>
        <dbReference type="Pfam" id="PF13456"/>
    </source>
</evidence>
<reference evidence="4" key="1">
    <citation type="submission" date="2018-11" db="EMBL/GenBank/DDBJ databases">
        <authorList>
            <person name="Grassa J C."/>
        </authorList>
    </citation>
    <scope>NUCLEOTIDE SEQUENCE [LARGE SCALE GENOMIC DNA]</scope>
</reference>
<dbReference type="InterPro" id="IPR044730">
    <property type="entry name" value="RNase_H-like_dom_plant"/>
</dbReference>
<evidence type="ECO:0000256" key="1">
    <source>
        <dbReference type="SAM" id="SignalP"/>
    </source>
</evidence>
<keyword evidence="5" id="KW-1185">Reference proteome</keyword>
<dbReference type="InterPro" id="IPR002156">
    <property type="entry name" value="RNaseH_domain"/>
</dbReference>
<feature type="signal peptide" evidence="1">
    <location>
        <begin position="1"/>
        <end position="27"/>
    </location>
</feature>
<organism evidence="4 5">
    <name type="scientific">Cannabis sativa</name>
    <name type="common">Hemp</name>
    <name type="synonym">Marijuana</name>
    <dbReference type="NCBI Taxonomy" id="3483"/>
    <lineage>
        <taxon>Eukaryota</taxon>
        <taxon>Viridiplantae</taxon>
        <taxon>Streptophyta</taxon>
        <taxon>Embryophyta</taxon>
        <taxon>Tracheophyta</taxon>
        <taxon>Spermatophyta</taxon>
        <taxon>Magnoliopsida</taxon>
        <taxon>eudicotyledons</taxon>
        <taxon>Gunneridae</taxon>
        <taxon>Pentapetalae</taxon>
        <taxon>rosids</taxon>
        <taxon>fabids</taxon>
        <taxon>Rosales</taxon>
        <taxon>Cannabaceae</taxon>
        <taxon>Cannabis</taxon>
    </lineage>
</organism>
<dbReference type="Proteomes" id="UP000596661">
    <property type="component" value="Chromosome 5"/>
</dbReference>
<evidence type="ECO:0000313" key="5">
    <source>
        <dbReference type="Proteomes" id="UP000596661"/>
    </source>
</evidence>
<name>A0A803PMN5_CANSA</name>
<dbReference type="GO" id="GO:0004523">
    <property type="term" value="F:RNA-DNA hybrid ribonuclease activity"/>
    <property type="evidence" value="ECO:0007669"/>
    <property type="project" value="InterPro"/>
</dbReference>
<feature type="domain" description="Reverse transcriptase" evidence="2">
    <location>
        <begin position="386"/>
        <end position="459"/>
    </location>
</feature>
<feature type="chain" id="PRO_5031275449" description="RNase H type-1 domain-containing protein" evidence="1">
    <location>
        <begin position="28"/>
        <end position="907"/>
    </location>
</feature>
<dbReference type="GO" id="GO:0003676">
    <property type="term" value="F:nucleic acid binding"/>
    <property type="evidence" value="ECO:0007669"/>
    <property type="project" value="InterPro"/>
</dbReference>
<protein>
    <recommendedName>
        <fullName evidence="6">RNase H type-1 domain-containing protein</fullName>
    </recommendedName>
</protein>
<accession>A0A803PMN5</accession>
<dbReference type="AlphaFoldDB" id="A0A803PMN5"/>
<evidence type="ECO:0000313" key="4">
    <source>
        <dbReference type="EnsemblPlants" id="cds.evm.model.05.1756"/>
    </source>
</evidence>
<dbReference type="EMBL" id="UZAU01000545">
    <property type="status" value="NOT_ANNOTATED_CDS"/>
    <property type="molecule type" value="Genomic_DNA"/>
</dbReference>
<evidence type="ECO:0000259" key="2">
    <source>
        <dbReference type="Pfam" id="PF00078"/>
    </source>
</evidence>
<dbReference type="Gene3D" id="3.30.420.10">
    <property type="entry name" value="Ribonuclease H-like superfamily/Ribonuclease H"/>
    <property type="match status" value="1"/>
</dbReference>
<dbReference type="InterPro" id="IPR012337">
    <property type="entry name" value="RNaseH-like_sf"/>
</dbReference>
<dbReference type="InterPro" id="IPR036397">
    <property type="entry name" value="RNaseH_sf"/>
</dbReference>
<dbReference type="CDD" id="cd06222">
    <property type="entry name" value="RNase_H_like"/>
    <property type="match status" value="1"/>
</dbReference>
<dbReference type="InterPro" id="IPR000477">
    <property type="entry name" value="RT_dom"/>
</dbReference>
<evidence type="ECO:0008006" key="6">
    <source>
        <dbReference type="Google" id="ProtNLM"/>
    </source>
</evidence>
<dbReference type="Pfam" id="PF13456">
    <property type="entry name" value="RVT_3"/>
    <property type="match status" value="1"/>
</dbReference>
<dbReference type="Pfam" id="PF00078">
    <property type="entry name" value="RVT_1"/>
    <property type="match status" value="1"/>
</dbReference>
<dbReference type="Gramene" id="evm.model.05.1756">
    <property type="protein sequence ID" value="cds.evm.model.05.1756"/>
    <property type="gene ID" value="evm.TU.05.1756"/>
</dbReference>